<dbReference type="SUPFAM" id="SSF55729">
    <property type="entry name" value="Acyl-CoA N-acyltransferases (Nat)"/>
    <property type="match status" value="1"/>
</dbReference>
<reference evidence="2 3" key="1">
    <citation type="submission" date="2011-11" db="EMBL/GenBank/DDBJ databases">
        <authorList>
            <person name="Weinstock G."/>
            <person name="Sodergren E."/>
            <person name="Clifton S."/>
            <person name="Fulton L."/>
            <person name="Fulton B."/>
            <person name="Courtney L."/>
            <person name="Fronick C."/>
            <person name="Harrison M."/>
            <person name="Strong C."/>
            <person name="Farmer C."/>
            <person name="Delahaunty K."/>
            <person name="Markovic C."/>
            <person name="Hall O."/>
            <person name="Minx P."/>
            <person name="Tomlinson C."/>
            <person name="Mitreva M."/>
            <person name="Hou S."/>
            <person name="Chen J."/>
            <person name="Wollam A."/>
            <person name="Pepin K.H."/>
            <person name="Johnson M."/>
            <person name="Bhonagiri V."/>
            <person name="Zhang X."/>
            <person name="Suruliraj S."/>
            <person name="Warren W."/>
            <person name="Chinwalla A."/>
            <person name="Mardis E.R."/>
            <person name="Wilson R.K."/>
        </authorList>
    </citation>
    <scope>NUCLEOTIDE SEQUENCE [LARGE SCALE GENOMIC DNA]</scope>
    <source>
        <strain evidence="2 3">YIT 11816</strain>
    </source>
</reference>
<organism evidence="2 3">
    <name type="scientific">Sutterella parvirubra YIT 11816</name>
    <dbReference type="NCBI Taxonomy" id="762967"/>
    <lineage>
        <taxon>Bacteria</taxon>
        <taxon>Pseudomonadati</taxon>
        <taxon>Pseudomonadota</taxon>
        <taxon>Betaproteobacteria</taxon>
        <taxon>Burkholderiales</taxon>
        <taxon>Sutterellaceae</taxon>
        <taxon>Sutterella</taxon>
    </lineage>
</organism>
<dbReference type="STRING" id="762967.HMPREF9440_02469"/>
<sequence>MLMEKMTMESRSPVLRTPRLALFVPTDADRADVARLCADPQVMACFPRPLTSDEADAWFERIRAAHARDGFGVWTVKVLSAEGETFAGVVGLARPAFAPERVEILWRFLPNFWGRGYATEAARSVLAAALLPDREVLKGTGIELSPDLAATLERLGLEEIVAFTAAVNVRSEALKARLGMTHDPADDFDHPALSPHDRLSRHVLYRMSRDRMVKMSTKRRD</sequence>
<dbReference type="InterPro" id="IPR051531">
    <property type="entry name" value="N-acetyltransferase"/>
</dbReference>
<dbReference type="Gene3D" id="3.40.630.30">
    <property type="match status" value="1"/>
</dbReference>
<name>H3KI67_9BURK</name>
<dbReference type="PATRIC" id="fig|762967.3.peg.1945"/>
<dbReference type="EMBL" id="AFBQ01000378">
    <property type="protein sequence ID" value="EHY30192.1"/>
    <property type="molecule type" value="Genomic_DNA"/>
</dbReference>
<protein>
    <submittedName>
        <fullName evidence="2">Acetyltransferase, GNAT family</fullName>
    </submittedName>
</protein>
<dbReference type="GO" id="GO:0016747">
    <property type="term" value="F:acyltransferase activity, transferring groups other than amino-acyl groups"/>
    <property type="evidence" value="ECO:0007669"/>
    <property type="project" value="InterPro"/>
</dbReference>
<keyword evidence="2" id="KW-0808">Transferase</keyword>
<feature type="domain" description="N-acetyltransferase" evidence="1">
    <location>
        <begin position="19"/>
        <end position="181"/>
    </location>
</feature>
<dbReference type="PANTHER" id="PTHR43792:SF1">
    <property type="entry name" value="N-ACETYLTRANSFERASE DOMAIN-CONTAINING PROTEIN"/>
    <property type="match status" value="1"/>
</dbReference>
<keyword evidence="3" id="KW-1185">Reference proteome</keyword>
<proteinExistence type="predicted"/>
<dbReference type="Proteomes" id="UP000004956">
    <property type="component" value="Unassembled WGS sequence"/>
</dbReference>
<evidence type="ECO:0000313" key="3">
    <source>
        <dbReference type="Proteomes" id="UP000004956"/>
    </source>
</evidence>
<accession>H3KI67</accession>
<dbReference type="AlphaFoldDB" id="H3KI67"/>
<dbReference type="Pfam" id="PF13302">
    <property type="entry name" value="Acetyltransf_3"/>
    <property type="match status" value="1"/>
</dbReference>
<evidence type="ECO:0000259" key="1">
    <source>
        <dbReference type="Pfam" id="PF13302"/>
    </source>
</evidence>
<dbReference type="InterPro" id="IPR016181">
    <property type="entry name" value="Acyl_CoA_acyltransferase"/>
</dbReference>
<dbReference type="PANTHER" id="PTHR43792">
    <property type="entry name" value="GNAT FAMILY, PUTATIVE (AFU_ORTHOLOGUE AFUA_3G00765)-RELATED-RELATED"/>
    <property type="match status" value="1"/>
</dbReference>
<evidence type="ECO:0000313" key="2">
    <source>
        <dbReference type="EMBL" id="EHY30192.1"/>
    </source>
</evidence>
<comment type="caution">
    <text evidence="2">The sequence shown here is derived from an EMBL/GenBank/DDBJ whole genome shotgun (WGS) entry which is preliminary data.</text>
</comment>
<dbReference type="HOGENOM" id="CLU_013985_3_1_4"/>
<dbReference type="InterPro" id="IPR000182">
    <property type="entry name" value="GNAT_dom"/>
</dbReference>
<gene>
    <name evidence="2" type="ORF">HMPREF9440_02469</name>
</gene>